<evidence type="ECO:0000313" key="6">
    <source>
        <dbReference type="Proteomes" id="UP000685013"/>
    </source>
</evidence>
<evidence type="ECO:0000313" key="5">
    <source>
        <dbReference type="EMBL" id="KAG6577404.1"/>
    </source>
</evidence>
<feature type="domain" description="NAD-dependent epimerase/dehydratase" evidence="4">
    <location>
        <begin position="20"/>
        <end position="273"/>
    </location>
</feature>
<dbReference type="PANTHER" id="PTHR10366">
    <property type="entry name" value="NAD DEPENDENT EPIMERASE/DEHYDRATASE"/>
    <property type="match status" value="1"/>
</dbReference>
<keyword evidence="1" id="KW-0521">NADP</keyword>
<dbReference type="AlphaFoldDB" id="A0AAV6MA95"/>
<feature type="non-terminal residue" evidence="5">
    <location>
        <position position="1"/>
    </location>
</feature>
<sequence>MEESGSERGRRRGTPTTTYCVTGATGFIASSLVNLLLQSGYNVHATLRHPAKSSKLLSLWTNTDRLQLFKADLREEGSFDEAVKGCDGVFHVAASMTFNVDQQDNIEEYVQTNVINPEIKGTINVLKSCMKSRSVKRVVLTSTISTLTGKDADGKRKRFVDESCQTFVDQVWKNKPSGWVYALSKRLSEDAAFKFASQNGIDIVSVITSTVSGPFLTSNVPSSVQLLMAPITRDPNFLRIVSTVNERIGSVAVVHTSDICRAHVFLMEHTKAKGRYLCCVGSYTLSELTERLSRHCHVKLERCVDEKQNWMRSEVGNKKLKDLGFQFEHGIDDIIKDTVSACVQCGFISLT</sequence>
<dbReference type="Pfam" id="PF01370">
    <property type="entry name" value="Epimerase"/>
    <property type="match status" value="1"/>
</dbReference>
<reference evidence="5 6" key="1">
    <citation type="journal article" date="2021" name="Hortic Res">
        <title>The domestication of Cucurbita argyrosperma as revealed by the genome of its wild relative.</title>
        <authorList>
            <person name="Barrera-Redondo J."/>
            <person name="Sanchez-de la Vega G."/>
            <person name="Aguirre-Liguori J.A."/>
            <person name="Castellanos-Morales G."/>
            <person name="Gutierrez-Guerrero Y.T."/>
            <person name="Aguirre-Dugua X."/>
            <person name="Aguirre-Planter E."/>
            <person name="Tenaillon M.I."/>
            <person name="Lira-Saade R."/>
            <person name="Eguiarte L.E."/>
        </authorList>
    </citation>
    <scope>NUCLEOTIDE SEQUENCE [LARGE SCALE GENOMIC DNA]</scope>
    <source>
        <strain evidence="5">JBR-2021</strain>
    </source>
</reference>
<gene>
    <name evidence="5" type="ORF">SDJN03_24978</name>
</gene>
<dbReference type="InterPro" id="IPR050425">
    <property type="entry name" value="NAD(P)_dehydrat-like"/>
</dbReference>
<dbReference type="PANTHER" id="PTHR10366:SF628">
    <property type="entry name" value="NAD(P)-BINDING ROSSMANN-FOLD SUPERFAMILY PROTEIN"/>
    <property type="match status" value="1"/>
</dbReference>
<comment type="similarity">
    <text evidence="3">Belongs to the NAD(P)-dependent epimerase/dehydratase family. Dihydroflavonol-4-reductase subfamily.</text>
</comment>
<evidence type="ECO:0000256" key="1">
    <source>
        <dbReference type="ARBA" id="ARBA00022857"/>
    </source>
</evidence>
<comment type="caution">
    <text evidence="5">The sequence shown here is derived from an EMBL/GenBank/DDBJ whole genome shotgun (WGS) entry which is preliminary data.</text>
</comment>
<proteinExistence type="inferred from homology"/>
<keyword evidence="2" id="KW-0560">Oxidoreductase</keyword>
<dbReference type="FunFam" id="3.40.50.720:FF:000085">
    <property type="entry name" value="Dihydroflavonol reductase"/>
    <property type="match status" value="1"/>
</dbReference>
<protein>
    <recommendedName>
        <fullName evidence="4">NAD-dependent epimerase/dehydratase domain-containing protein</fullName>
    </recommendedName>
</protein>
<accession>A0AAV6MA95</accession>
<organism evidence="5 6">
    <name type="scientific">Cucurbita argyrosperma subsp. sororia</name>
    <dbReference type="NCBI Taxonomy" id="37648"/>
    <lineage>
        <taxon>Eukaryota</taxon>
        <taxon>Viridiplantae</taxon>
        <taxon>Streptophyta</taxon>
        <taxon>Embryophyta</taxon>
        <taxon>Tracheophyta</taxon>
        <taxon>Spermatophyta</taxon>
        <taxon>Magnoliopsida</taxon>
        <taxon>eudicotyledons</taxon>
        <taxon>Gunneridae</taxon>
        <taxon>Pentapetalae</taxon>
        <taxon>rosids</taxon>
        <taxon>fabids</taxon>
        <taxon>Cucurbitales</taxon>
        <taxon>Cucurbitaceae</taxon>
        <taxon>Cucurbiteae</taxon>
        <taxon>Cucurbita</taxon>
    </lineage>
</organism>
<dbReference type="InterPro" id="IPR001509">
    <property type="entry name" value="Epimerase_deHydtase"/>
</dbReference>
<dbReference type="GO" id="GO:0016616">
    <property type="term" value="F:oxidoreductase activity, acting on the CH-OH group of donors, NAD or NADP as acceptor"/>
    <property type="evidence" value="ECO:0007669"/>
    <property type="project" value="TreeGrafter"/>
</dbReference>
<dbReference type="CDD" id="cd08958">
    <property type="entry name" value="FR_SDR_e"/>
    <property type="match status" value="1"/>
</dbReference>
<evidence type="ECO:0000256" key="3">
    <source>
        <dbReference type="ARBA" id="ARBA00023445"/>
    </source>
</evidence>
<name>A0AAV6MA95_9ROSI</name>
<dbReference type="Proteomes" id="UP000685013">
    <property type="component" value="Chromosome 16"/>
</dbReference>
<evidence type="ECO:0000259" key="4">
    <source>
        <dbReference type="Pfam" id="PF01370"/>
    </source>
</evidence>
<dbReference type="EMBL" id="JAGKQH010000016">
    <property type="protein sequence ID" value="KAG6577404.1"/>
    <property type="molecule type" value="Genomic_DNA"/>
</dbReference>
<keyword evidence="6" id="KW-1185">Reference proteome</keyword>
<evidence type="ECO:0000256" key="2">
    <source>
        <dbReference type="ARBA" id="ARBA00023002"/>
    </source>
</evidence>